<dbReference type="AlphaFoldDB" id="A0AAE0FP47"/>
<protein>
    <submittedName>
        <fullName evidence="2">Uncharacterized protein</fullName>
    </submittedName>
</protein>
<dbReference type="EMBL" id="LGRX02015455">
    <property type="protein sequence ID" value="KAK3263426.1"/>
    <property type="molecule type" value="Genomic_DNA"/>
</dbReference>
<sequence>DQSEARNLNNYRLNKALRRQLRTQKKEAAAAEAEGSAKGLPAHIPLLKDTQEDVDVARGTRFASQGTGAGFEAAKTLKRKAIMSSSIFSKPEERVVPSGALMGVARRQQSGSSSSSHARKIDLLAKRQRMSGMGR</sequence>
<feature type="region of interest" description="Disordered" evidence="1">
    <location>
        <begin position="21"/>
        <end position="46"/>
    </location>
</feature>
<name>A0AAE0FP47_9CHLO</name>
<evidence type="ECO:0000256" key="1">
    <source>
        <dbReference type="SAM" id="MobiDB-lite"/>
    </source>
</evidence>
<evidence type="ECO:0000313" key="2">
    <source>
        <dbReference type="EMBL" id="KAK3263426.1"/>
    </source>
</evidence>
<comment type="caution">
    <text evidence="2">The sequence shown here is derived from an EMBL/GenBank/DDBJ whole genome shotgun (WGS) entry which is preliminary data.</text>
</comment>
<feature type="region of interest" description="Disordered" evidence="1">
    <location>
        <begin position="105"/>
        <end position="135"/>
    </location>
</feature>
<evidence type="ECO:0000313" key="3">
    <source>
        <dbReference type="Proteomes" id="UP001190700"/>
    </source>
</evidence>
<feature type="non-terminal residue" evidence="2">
    <location>
        <position position="1"/>
    </location>
</feature>
<gene>
    <name evidence="2" type="ORF">CYMTET_27767</name>
</gene>
<keyword evidence="3" id="KW-1185">Reference proteome</keyword>
<organism evidence="2 3">
    <name type="scientific">Cymbomonas tetramitiformis</name>
    <dbReference type="NCBI Taxonomy" id="36881"/>
    <lineage>
        <taxon>Eukaryota</taxon>
        <taxon>Viridiplantae</taxon>
        <taxon>Chlorophyta</taxon>
        <taxon>Pyramimonadophyceae</taxon>
        <taxon>Pyramimonadales</taxon>
        <taxon>Pyramimonadaceae</taxon>
        <taxon>Cymbomonas</taxon>
    </lineage>
</organism>
<reference evidence="2 3" key="1">
    <citation type="journal article" date="2015" name="Genome Biol. Evol.">
        <title>Comparative Genomics of a Bacterivorous Green Alga Reveals Evolutionary Causalities and Consequences of Phago-Mixotrophic Mode of Nutrition.</title>
        <authorList>
            <person name="Burns J.A."/>
            <person name="Paasch A."/>
            <person name="Narechania A."/>
            <person name="Kim E."/>
        </authorList>
    </citation>
    <scope>NUCLEOTIDE SEQUENCE [LARGE SCALE GENOMIC DNA]</scope>
    <source>
        <strain evidence="2 3">PLY_AMNH</strain>
    </source>
</reference>
<feature type="compositionally biased region" description="Low complexity" evidence="1">
    <location>
        <begin position="30"/>
        <end position="39"/>
    </location>
</feature>
<accession>A0AAE0FP47</accession>
<proteinExistence type="predicted"/>
<dbReference type="Proteomes" id="UP001190700">
    <property type="component" value="Unassembled WGS sequence"/>
</dbReference>